<name>A0ABD3BDC4_9LAMI</name>
<evidence type="ECO:0000256" key="4">
    <source>
        <dbReference type="ARBA" id="ARBA00022829"/>
    </source>
</evidence>
<dbReference type="EMBL" id="JAVIJP010000100">
    <property type="protein sequence ID" value="KAL3615388.1"/>
    <property type="molecule type" value="Genomic_DNA"/>
</dbReference>
<dbReference type="InterPro" id="IPR006910">
    <property type="entry name" value="Rad21_Rec8_N"/>
</dbReference>
<dbReference type="Pfam" id="PF04824">
    <property type="entry name" value="Rad21_Rec8"/>
    <property type="match status" value="1"/>
</dbReference>
<evidence type="ECO:0000256" key="7">
    <source>
        <dbReference type="SAM" id="MobiDB-lite"/>
    </source>
</evidence>
<comment type="subunit">
    <text evidence="6">Component of the cohesin complex.</text>
</comment>
<comment type="caution">
    <text evidence="10">The sequence shown here is derived from an EMBL/GenBank/DDBJ whole genome shotgun (WGS) entry which is preliminary data.</text>
</comment>
<dbReference type="InterPro" id="IPR006909">
    <property type="entry name" value="Rad21/Rec8_C_eu"/>
</dbReference>
<dbReference type="PANTHER" id="PTHR12585:SF55">
    <property type="entry name" value="SISTER CHROMATID COHESION 1 PROTEIN 3"/>
    <property type="match status" value="1"/>
</dbReference>
<dbReference type="SUPFAM" id="SSF46785">
    <property type="entry name" value="Winged helix' DNA-binding domain"/>
    <property type="match status" value="1"/>
</dbReference>
<reference evidence="11" key="1">
    <citation type="journal article" date="2024" name="IScience">
        <title>Strigolactones Initiate the Formation of Haustorium-like Structures in Castilleja.</title>
        <authorList>
            <person name="Buerger M."/>
            <person name="Peterson D."/>
            <person name="Chory J."/>
        </authorList>
    </citation>
    <scope>NUCLEOTIDE SEQUENCE [LARGE SCALE GENOMIC DNA]</scope>
</reference>
<dbReference type="CDD" id="cd21793">
    <property type="entry name" value="Rad21_Rec8_M_AtSYN1-like"/>
    <property type="match status" value="1"/>
</dbReference>
<evidence type="ECO:0000256" key="5">
    <source>
        <dbReference type="ARBA" id="ARBA00023242"/>
    </source>
</evidence>
<evidence type="ECO:0000256" key="2">
    <source>
        <dbReference type="ARBA" id="ARBA00009870"/>
    </source>
</evidence>
<accession>A0ABD3BDC4</accession>
<sequence length="651" mass="72937">MFYSHTFLARKGPLGTVWCAAHLQHRLKKSHYIATNVPSTVQRIMFPEVPIALRMSGHLLLGVVRIYSKQVDYLYEDCNEIRITINRVFTTVNVNLPRDETHAPPHSVTLPEKLDLDALDLDDYYKDLGEDSHYKSMSEITLTEQIPTGNDPYIIIHYDEQDFRASTLIEDDSGSGPTPMDEDVPPTVELETVGGLNDPSSSNQAGANNRNSINVTPQKSIEIMRDAGHDFDFNNSPILPDRAAPDRFLEEQINKDNKNLTPATEEIQFPDGNFSSAHNHEEQQDSLGQLHSPTPFVHQSPEMEIQASPVVQPKVTRKRKQFFDESTVMSNKYMKNLLNDTSNIRRARRDCASSSLAIWKQNSTLRLRKDDIIFEPFINGACADLLAIYNDDLISAKFRFDTTANTEENQETSADQPPLSSRDGDIEIEILRNNDRVSPERDIPPLTTTLPSPGGRSYFTPEKSNQDLQSEQHMETTGGDDGLLTTGGVGPSENLESEMETPDMSYDRGFYYENTALSDIHELVPSSGDLGFLDQDDNSPAGHEGTPEIGMFSKNLETPELQALSSRTRAVAQYLKRQSSVTPILENSDESQEVLSLNKILEGKPRKICTRMFFETLVLRTHGLVDANQENPYSDITLKVTPKLSKGQVSG</sequence>
<gene>
    <name evidence="10" type="ORF">CASFOL_041049</name>
</gene>
<comment type="subcellular location">
    <subcellularLocation>
        <location evidence="1">Nucleus</location>
    </subcellularLocation>
</comment>
<dbReference type="InterPro" id="IPR023093">
    <property type="entry name" value="ScpA-like_C"/>
</dbReference>
<feature type="domain" description="Rad21/Rec8-like protein N-terminal" evidence="9">
    <location>
        <begin position="1"/>
        <end position="101"/>
    </location>
</feature>
<dbReference type="InterPro" id="IPR036390">
    <property type="entry name" value="WH_DNA-bd_sf"/>
</dbReference>
<comment type="similarity">
    <text evidence="2">Belongs to the rad21 family.</text>
</comment>
<feature type="domain" description="Rad21/Rec8-like protein C-terminal eukaryotic" evidence="8">
    <location>
        <begin position="592"/>
        <end position="644"/>
    </location>
</feature>
<organism evidence="10 11">
    <name type="scientific">Castilleja foliolosa</name>
    <dbReference type="NCBI Taxonomy" id="1961234"/>
    <lineage>
        <taxon>Eukaryota</taxon>
        <taxon>Viridiplantae</taxon>
        <taxon>Streptophyta</taxon>
        <taxon>Embryophyta</taxon>
        <taxon>Tracheophyta</taxon>
        <taxon>Spermatophyta</taxon>
        <taxon>Magnoliopsida</taxon>
        <taxon>eudicotyledons</taxon>
        <taxon>Gunneridae</taxon>
        <taxon>Pentapetalae</taxon>
        <taxon>asterids</taxon>
        <taxon>lamiids</taxon>
        <taxon>Lamiales</taxon>
        <taxon>Orobanchaceae</taxon>
        <taxon>Pedicularideae</taxon>
        <taxon>Castillejinae</taxon>
        <taxon>Castilleja</taxon>
    </lineage>
</organism>
<feature type="compositionally biased region" description="Gly residues" evidence="7">
    <location>
        <begin position="479"/>
        <end position="490"/>
    </location>
</feature>
<evidence type="ECO:0000256" key="1">
    <source>
        <dbReference type="ARBA" id="ARBA00004123"/>
    </source>
</evidence>
<feature type="compositionally biased region" description="Basic and acidic residues" evidence="7">
    <location>
        <begin position="433"/>
        <end position="443"/>
    </location>
</feature>
<dbReference type="Proteomes" id="UP001632038">
    <property type="component" value="Unassembled WGS sequence"/>
</dbReference>
<feature type="compositionally biased region" description="Polar residues" evidence="7">
    <location>
        <begin position="462"/>
        <end position="471"/>
    </location>
</feature>
<keyword evidence="3" id="KW-0498">Mitosis</keyword>
<feature type="compositionally biased region" description="Polar residues" evidence="7">
    <location>
        <begin position="404"/>
        <end position="419"/>
    </location>
</feature>
<keyword evidence="3" id="KW-0131">Cell cycle</keyword>
<dbReference type="GO" id="GO:0005634">
    <property type="term" value="C:nucleus"/>
    <property type="evidence" value="ECO:0007669"/>
    <property type="project" value="UniProtKB-SubCell"/>
</dbReference>
<evidence type="ECO:0000313" key="11">
    <source>
        <dbReference type="Proteomes" id="UP001632038"/>
    </source>
</evidence>
<feature type="region of interest" description="Disordered" evidence="7">
    <location>
        <begin position="195"/>
        <end position="215"/>
    </location>
</feature>
<feature type="compositionally biased region" description="Polar residues" evidence="7">
    <location>
        <begin position="198"/>
        <end position="215"/>
    </location>
</feature>
<dbReference type="FunFam" id="1.10.10.580:FF:000002">
    <property type="entry name" value="Sister chromatid cohesion 1 protein 4"/>
    <property type="match status" value="1"/>
</dbReference>
<dbReference type="Pfam" id="PF04825">
    <property type="entry name" value="Rad21_Rec8_N"/>
    <property type="match status" value="1"/>
</dbReference>
<keyword evidence="4" id="KW-0159">Chromosome partition</keyword>
<dbReference type="InterPro" id="IPR039781">
    <property type="entry name" value="Rad21/Rec8-like"/>
</dbReference>
<evidence type="ECO:0008006" key="12">
    <source>
        <dbReference type="Google" id="ProtNLM"/>
    </source>
</evidence>
<evidence type="ECO:0000259" key="9">
    <source>
        <dbReference type="Pfam" id="PF04825"/>
    </source>
</evidence>
<feature type="region of interest" description="Disordered" evidence="7">
    <location>
        <begin position="433"/>
        <end position="500"/>
    </location>
</feature>
<keyword evidence="11" id="KW-1185">Reference proteome</keyword>
<keyword evidence="3" id="KW-0132">Cell division</keyword>
<evidence type="ECO:0000256" key="6">
    <source>
        <dbReference type="ARBA" id="ARBA00064543"/>
    </source>
</evidence>
<evidence type="ECO:0000256" key="3">
    <source>
        <dbReference type="ARBA" id="ARBA00022776"/>
    </source>
</evidence>
<dbReference type="PANTHER" id="PTHR12585">
    <property type="entry name" value="SCC1 / RAD21 FAMILY MEMBER"/>
    <property type="match status" value="1"/>
</dbReference>
<keyword evidence="5" id="KW-0539">Nucleus</keyword>
<dbReference type="GO" id="GO:0007059">
    <property type="term" value="P:chromosome segregation"/>
    <property type="evidence" value="ECO:0007669"/>
    <property type="project" value="UniProtKB-KW"/>
</dbReference>
<evidence type="ECO:0000259" key="8">
    <source>
        <dbReference type="Pfam" id="PF04824"/>
    </source>
</evidence>
<dbReference type="Gene3D" id="1.10.10.580">
    <property type="entry name" value="Structural maintenance of chromosome 1. Chain E"/>
    <property type="match status" value="1"/>
</dbReference>
<proteinExistence type="inferred from homology"/>
<dbReference type="AlphaFoldDB" id="A0ABD3BDC4"/>
<evidence type="ECO:0000313" key="10">
    <source>
        <dbReference type="EMBL" id="KAL3615388.1"/>
    </source>
</evidence>
<protein>
    <recommendedName>
        <fullName evidence="12">Sister chromatid cohesion 1 protein 3</fullName>
    </recommendedName>
</protein>
<feature type="region of interest" description="Disordered" evidence="7">
    <location>
        <begin position="255"/>
        <end position="295"/>
    </location>
</feature>
<feature type="region of interest" description="Disordered" evidence="7">
    <location>
        <begin position="404"/>
        <end position="423"/>
    </location>
</feature>